<dbReference type="Proteomes" id="UP000004947">
    <property type="component" value="Unassembled WGS sequence"/>
</dbReference>
<keyword evidence="1" id="KW-0732">Signal</keyword>
<dbReference type="RefSeq" id="WP_007279702.1">
    <property type="nucleotide sequence ID" value="NZ_ABCK01000016.1"/>
</dbReference>
<protein>
    <submittedName>
        <fullName evidence="2">Uncharacterized protein</fullName>
    </submittedName>
</protein>
<keyword evidence="3" id="KW-1185">Reference proteome</keyword>
<feature type="signal peptide" evidence="1">
    <location>
        <begin position="1"/>
        <end position="30"/>
    </location>
</feature>
<dbReference type="AlphaFoldDB" id="A6DPB9"/>
<proteinExistence type="predicted"/>
<comment type="caution">
    <text evidence="2">The sequence shown here is derived from an EMBL/GenBank/DDBJ whole genome shotgun (WGS) entry which is preliminary data.</text>
</comment>
<organism evidence="2 3">
    <name type="scientific">Lentisphaera araneosa HTCC2155</name>
    <dbReference type="NCBI Taxonomy" id="313628"/>
    <lineage>
        <taxon>Bacteria</taxon>
        <taxon>Pseudomonadati</taxon>
        <taxon>Lentisphaerota</taxon>
        <taxon>Lentisphaeria</taxon>
        <taxon>Lentisphaerales</taxon>
        <taxon>Lentisphaeraceae</taxon>
        <taxon>Lentisphaera</taxon>
    </lineage>
</organism>
<dbReference type="EMBL" id="ABCK01000016">
    <property type="protein sequence ID" value="EDM26415.1"/>
    <property type="molecule type" value="Genomic_DNA"/>
</dbReference>
<reference evidence="2 3" key="1">
    <citation type="journal article" date="2010" name="J. Bacteriol.">
        <title>Genome sequence of Lentisphaera araneosa HTCC2155T, the type species of the order Lentisphaerales in the phylum Lentisphaerae.</title>
        <authorList>
            <person name="Thrash J.C."/>
            <person name="Cho J.C."/>
            <person name="Vergin K.L."/>
            <person name="Morris R.M."/>
            <person name="Giovannoni S.J."/>
        </authorList>
    </citation>
    <scope>NUCLEOTIDE SEQUENCE [LARGE SCALE GENOMIC DNA]</scope>
    <source>
        <strain evidence="2 3">HTCC2155</strain>
    </source>
</reference>
<evidence type="ECO:0000256" key="1">
    <source>
        <dbReference type="SAM" id="SignalP"/>
    </source>
</evidence>
<dbReference type="eggNOG" id="ENOG502Z8J6">
    <property type="taxonomic scope" value="Bacteria"/>
</dbReference>
<gene>
    <name evidence="2" type="ORF">LNTAR_05554</name>
</gene>
<sequence length="579" mass="66560">MHLVFQKFSSLLLKKTTLALSLGLAFNCFADSAKNENSCELSPQIHIPLIKRMPNFPEPYHMRDWQKVTHDFDSFLYDLDAKGEHLPLMKVLPNELNPNSDEKAFGFTSYVGPIEKHQHSFEAIAVIGNVLSATFAGIDKSKGEYNWVEMCQQYFNKGNGRNLVLNMMDTDYDSFWYTVFPHILFYSLTDRYPNTGEMDEIMKITADKWYQAAYIMGGSDKATGFNFTYFDFDTNQPKYNNTWREPDSAAGIAWLMYSAYLKFDDEKYLKAAQWCLQDLDDKLLKENPYYEVQLPFGAYTAVRMNAEKGTHYDASKLINWCFEHSSEVRGDMGVVYKRWLDHDCHGLVGSLNRLPWRDREGGYAFAMNTFAMAWPFVSMLRYDDRYADSIGKWILNAANASRLFYGGFHPPERQSSPEWKEDKNNAVAYEGLRQKWDKDEELFASGDAVNHNWGYATDHGLYGSSYVGVYGGIIKKTNQKYILQLDCLATDVFSKEAYPTYLYFNPYKETKSVKIELPKGEFDIYETRSNSFLARNVSGSSEIMIPADSSIVIVLAPAKGKLTKDKHKTLINGIIVDYR</sequence>
<feature type="chain" id="PRO_5002692425" evidence="1">
    <location>
        <begin position="31"/>
        <end position="579"/>
    </location>
</feature>
<name>A6DPB9_9BACT</name>
<evidence type="ECO:0000313" key="3">
    <source>
        <dbReference type="Proteomes" id="UP000004947"/>
    </source>
</evidence>
<dbReference type="OrthoDB" id="1490335at2"/>
<accession>A6DPB9</accession>
<evidence type="ECO:0000313" key="2">
    <source>
        <dbReference type="EMBL" id="EDM26415.1"/>
    </source>
</evidence>